<dbReference type="Gene3D" id="3.40.50.1820">
    <property type="entry name" value="alpha/beta hydrolase"/>
    <property type="match status" value="1"/>
</dbReference>
<proteinExistence type="predicted"/>
<reference evidence="3 4" key="1">
    <citation type="submission" date="2016-03" db="EMBL/GenBank/DDBJ databases">
        <title>Comparative genomics of Pseudogymnoascus destructans, the fungus causing white-nose syndrome of bats.</title>
        <authorList>
            <person name="Palmer J.M."/>
            <person name="Drees K.P."/>
            <person name="Foster J.T."/>
            <person name="Lindner D.L."/>
        </authorList>
    </citation>
    <scope>NUCLEOTIDE SEQUENCE [LARGE SCALE GENOMIC DNA]</scope>
    <source>
        <strain evidence="3 4">UAMH 10579</strain>
    </source>
</reference>
<evidence type="ECO:0000313" key="3">
    <source>
        <dbReference type="EMBL" id="OBT97009.1"/>
    </source>
</evidence>
<evidence type="ECO:0000256" key="1">
    <source>
        <dbReference type="ARBA" id="ARBA00022801"/>
    </source>
</evidence>
<dbReference type="OrthoDB" id="2373480at2759"/>
<dbReference type="EMBL" id="KV460224">
    <property type="protein sequence ID" value="OBT97009.1"/>
    <property type="molecule type" value="Genomic_DNA"/>
</dbReference>
<dbReference type="InterPro" id="IPR029058">
    <property type="entry name" value="AB_hydrolase_fold"/>
</dbReference>
<name>A0A1B8GME7_9PEZI</name>
<evidence type="ECO:0000313" key="4">
    <source>
        <dbReference type="Proteomes" id="UP000091956"/>
    </source>
</evidence>
<evidence type="ECO:0008006" key="5">
    <source>
        <dbReference type="Google" id="ProtNLM"/>
    </source>
</evidence>
<dbReference type="SUPFAM" id="SSF53474">
    <property type="entry name" value="alpha/beta-Hydrolases"/>
    <property type="match status" value="1"/>
</dbReference>
<keyword evidence="2" id="KW-0732">Signal</keyword>
<dbReference type="RefSeq" id="XP_018130742.1">
    <property type="nucleotide sequence ID" value="XM_018274381.1"/>
</dbReference>
<dbReference type="PANTHER" id="PTHR34853">
    <property type="match status" value="1"/>
</dbReference>
<reference evidence="4" key="2">
    <citation type="journal article" date="2018" name="Nat. Commun.">
        <title>Extreme sensitivity to ultraviolet light in the fungal pathogen causing white-nose syndrome of bats.</title>
        <authorList>
            <person name="Palmer J.M."/>
            <person name="Drees K.P."/>
            <person name="Foster J.T."/>
            <person name="Lindner D.L."/>
        </authorList>
    </citation>
    <scope>NUCLEOTIDE SEQUENCE [LARGE SCALE GENOMIC DNA]</scope>
    <source>
        <strain evidence="4">UAMH 10579</strain>
    </source>
</reference>
<keyword evidence="4" id="KW-1185">Reference proteome</keyword>
<feature type="signal peptide" evidence="2">
    <location>
        <begin position="1"/>
        <end position="23"/>
    </location>
</feature>
<organism evidence="3 4">
    <name type="scientific">Pseudogymnoascus verrucosus</name>
    <dbReference type="NCBI Taxonomy" id="342668"/>
    <lineage>
        <taxon>Eukaryota</taxon>
        <taxon>Fungi</taxon>
        <taxon>Dikarya</taxon>
        <taxon>Ascomycota</taxon>
        <taxon>Pezizomycotina</taxon>
        <taxon>Leotiomycetes</taxon>
        <taxon>Thelebolales</taxon>
        <taxon>Thelebolaceae</taxon>
        <taxon>Pseudogymnoascus</taxon>
    </lineage>
</organism>
<dbReference type="Proteomes" id="UP000091956">
    <property type="component" value="Unassembled WGS sequence"/>
</dbReference>
<dbReference type="Gene3D" id="1.10.260.130">
    <property type="match status" value="1"/>
</dbReference>
<protein>
    <recommendedName>
        <fullName evidence="5">Secretory lipase</fullName>
    </recommendedName>
</protein>
<evidence type="ECO:0000256" key="2">
    <source>
        <dbReference type="SAM" id="SignalP"/>
    </source>
</evidence>
<dbReference type="PANTHER" id="PTHR34853:SF5">
    <property type="entry name" value="LIP-DOMAIN-CONTAINING PROTEIN-RELATED"/>
    <property type="match status" value="1"/>
</dbReference>
<dbReference type="GO" id="GO:0004806">
    <property type="term" value="F:triacylglycerol lipase activity"/>
    <property type="evidence" value="ECO:0007669"/>
    <property type="project" value="InterPro"/>
</dbReference>
<dbReference type="Pfam" id="PF03583">
    <property type="entry name" value="LIP"/>
    <property type="match status" value="1"/>
</dbReference>
<dbReference type="AlphaFoldDB" id="A0A1B8GME7"/>
<gene>
    <name evidence="3" type="ORF">VE01_04915</name>
</gene>
<sequence>MGSLLQVGFGFTSLVFFLQLVLARSLPLTPPVWDRSAPIYPSDDPFYFPPDGYESSAPGTILRSRTVPNSLSLFTVLPINIQGAYQLLYRTTDSLGNAQASVTTVIVPHNADTRKLLSYQFAEDASWVNCAPSYALQNGAEFLNTGSSVAEVLLVIAALDQGWIVNTPDYEGPQAAFTSGIQAGQATLDSVRAALASGDITGVSSSATYQMWGYSGGSLASEWAAELQPSYAPELNFAGVALNSLVPNISSVLRTINKGPFAGFAPAGILGLASAYPDLAVLLNDSLIPSKADNFNRAKTQCLDKGILDYAGDDIFSYFKDGDAFLSSSIPQAILAETGLMGTHGTPQMPMFIVKAIADEVSVVADTDALVKKLCSQGAQIEYVRDGLGEHVTELITGAGNVNFTVSFFPTPEEAICKQDNIANAISLTTSTIPTGYVCFNLTDVFTQPSDNGSQDVSKILDDAPTQGVDYLLSNRASYNANTNYTNIWYQQVNQTGDIKHDADGTWVLYIYAFEDCIQNRDDAFAPKDFPWFETSCQTKEGGECQQLPQPVKSLAIGPAAKYNAGHGKCEVWAKFGGTGTLNRRGSALLVVAVTMAGFVML</sequence>
<accession>A0A1B8GME7</accession>
<keyword evidence="1" id="KW-0378">Hydrolase</keyword>
<dbReference type="InterPro" id="IPR005152">
    <property type="entry name" value="Lipase_secreted"/>
</dbReference>
<dbReference type="GO" id="GO:0016042">
    <property type="term" value="P:lipid catabolic process"/>
    <property type="evidence" value="ECO:0007669"/>
    <property type="project" value="InterPro"/>
</dbReference>
<dbReference type="GeneID" id="28838301"/>
<feature type="chain" id="PRO_5008608744" description="Secretory lipase" evidence="2">
    <location>
        <begin position="24"/>
        <end position="602"/>
    </location>
</feature>